<comment type="caution">
    <text evidence="2">The sequence shown here is derived from an EMBL/GenBank/DDBJ whole genome shotgun (WGS) entry which is preliminary data.</text>
</comment>
<evidence type="ECO:0000256" key="1">
    <source>
        <dbReference type="SAM" id="Phobius"/>
    </source>
</evidence>
<reference evidence="2 3" key="1">
    <citation type="journal article" date="2016" name="Nat. Commun.">
        <title>Thousands of microbial genomes shed light on interconnected biogeochemical processes in an aquifer system.</title>
        <authorList>
            <person name="Anantharaman K."/>
            <person name="Brown C.T."/>
            <person name="Hug L.A."/>
            <person name="Sharon I."/>
            <person name="Castelle C.J."/>
            <person name="Probst A.J."/>
            <person name="Thomas B.C."/>
            <person name="Singh A."/>
            <person name="Wilkins M.J."/>
            <person name="Karaoz U."/>
            <person name="Brodie E.L."/>
            <person name="Williams K.H."/>
            <person name="Hubbard S.S."/>
            <person name="Banfield J.F."/>
        </authorList>
    </citation>
    <scope>NUCLEOTIDE SEQUENCE [LARGE SCALE GENOMIC DNA]</scope>
</reference>
<dbReference type="Proteomes" id="UP000177042">
    <property type="component" value="Unassembled WGS sequence"/>
</dbReference>
<evidence type="ECO:0000313" key="3">
    <source>
        <dbReference type="Proteomes" id="UP000177042"/>
    </source>
</evidence>
<keyword evidence="1" id="KW-1133">Transmembrane helix</keyword>
<evidence type="ECO:0000313" key="2">
    <source>
        <dbReference type="EMBL" id="OGE25119.1"/>
    </source>
</evidence>
<evidence type="ECO:0008006" key="4">
    <source>
        <dbReference type="Google" id="ProtNLM"/>
    </source>
</evidence>
<organism evidence="2 3">
    <name type="scientific">Candidatus Daviesbacteria bacterium RIFCSPHIGHO2_02_FULL_39_12</name>
    <dbReference type="NCBI Taxonomy" id="1797770"/>
    <lineage>
        <taxon>Bacteria</taxon>
        <taxon>Candidatus Daviesiibacteriota</taxon>
    </lineage>
</organism>
<protein>
    <recommendedName>
        <fullName evidence="4">Peptidase M23 domain-containing protein</fullName>
    </recommendedName>
</protein>
<name>A0A1F5J956_9BACT</name>
<accession>A0A1F5J956</accession>
<sequence length="201" mass="22448">MADDPQPEVLVIQSQRKIPPVIKKLFIILLAVSPVFIIIYALIRPPILPKQPPTTQPSVLPSVKPKIQLPCPSSAVFCSGAKPVIKDKAFWGLGAKLEANTPIYAVFDGEIILRTRSVAAKPNNETFLQIELVNKDKNLKAFYFIKGNPDIKHQYKQGEEITKVPKELITTYDNNNLIFLLTDNRDQIISVGDIDFTSQAK</sequence>
<proteinExistence type="predicted"/>
<dbReference type="AlphaFoldDB" id="A0A1F5J956"/>
<feature type="transmembrane region" description="Helical" evidence="1">
    <location>
        <begin position="25"/>
        <end position="43"/>
    </location>
</feature>
<gene>
    <name evidence="2" type="ORF">A3C26_02165</name>
</gene>
<keyword evidence="1" id="KW-0812">Transmembrane</keyword>
<keyword evidence="1" id="KW-0472">Membrane</keyword>
<dbReference type="EMBL" id="MFCX01000032">
    <property type="protein sequence ID" value="OGE25119.1"/>
    <property type="molecule type" value="Genomic_DNA"/>
</dbReference>